<feature type="transmembrane region" description="Helical" evidence="8">
    <location>
        <begin position="124"/>
        <end position="145"/>
    </location>
</feature>
<name>A0A9W8QEF9_AKAMU</name>
<keyword evidence="4 8" id="KW-0812">Transmembrane</keyword>
<dbReference type="InterPro" id="IPR036259">
    <property type="entry name" value="MFS_trans_sf"/>
</dbReference>
<keyword evidence="9" id="KW-0732">Signal</keyword>
<dbReference type="InterPro" id="IPR050360">
    <property type="entry name" value="MFS_Sugar_Transporters"/>
</dbReference>
<dbReference type="PANTHER" id="PTHR48022">
    <property type="entry name" value="PLASTIDIC GLUCOSE TRANSPORTER 4"/>
    <property type="match status" value="1"/>
</dbReference>
<dbReference type="Pfam" id="PF00083">
    <property type="entry name" value="Sugar_tr"/>
    <property type="match status" value="1"/>
</dbReference>
<evidence type="ECO:0000256" key="9">
    <source>
        <dbReference type="SAM" id="SignalP"/>
    </source>
</evidence>
<feature type="transmembrane region" description="Helical" evidence="8">
    <location>
        <begin position="343"/>
        <end position="363"/>
    </location>
</feature>
<dbReference type="GO" id="GO:0005351">
    <property type="term" value="F:carbohydrate:proton symporter activity"/>
    <property type="evidence" value="ECO:0007669"/>
    <property type="project" value="TreeGrafter"/>
</dbReference>
<dbReference type="InterPro" id="IPR003663">
    <property type="entry name" value="Sugar/inositol_transpt"/>
</dbReference>
<dbReference type="NCBIfam" id="TIGR00879">
    <property type="entry name" value="SP"/>
    <property type="match status" value="1"/>
</dbReference>
<feature type="transmembrane region" description="Helical" evidence="8">
    <location>
        <begin position="65"/>
        <end position="84"/>
    </location>
</feature>
<keyword evidence="5 8" id="KW-1133">Transmembrane helix</keyword>
<dbReference type="SUPFAM" id="SSF103473">
    <property type="entry name" value="MFS general substrate transporter"/>
    <property type="match status" value="1"/>
</dbReference>
<dbReference type="InterPro" id="IPR020846">
    <property type="entry name" value="MFS_dom"/>
</dbReference>
<keyword evidence="12" id="KW-1185">Reference proteome</keyword>
<evidence type="ECO:0000256" key="7">
    <source>
        <dbReference type="RuleBase" id="RU003346"/>
    </source>
</evidence>
<organism evidence="11 12">
    <name type="scientific">Akanthomyces muscarius</name>
    <name type="common">Entomopathogenic fungus</name>
    <name type="synonym">Lecanicillium muscarium</name>
    <dbReference type="NCBI Taxonomy" id="2231603"/>
    <lineage>
        <taxon>Eukaryota</taxon>
        <taxon>Fungi</taxon>
        <taxon>Dikarya</taxon>
        <taxon>Ascomycota</taxon>
        <taxon>Pezizomycotina</taxon>
        <taxon>Sordariomycetes</taxon>
        <taxon>Hypocreomycetidae</taxon>
        <taxon>Hypocreales</taxon>
        <taxon>Cordycipitaceae</taxon>
        <taxon>Akanthomyces</taxon>
    </lineage>
</organism>
<dbReference type="KEGG" id="amus:LMH87_009665"/>
<dbReference type="GeneID" id="80896824"/>
<feature type="transmembrane region" description="Helical" evidence="8">
    <location>
        <begin position="157"/>
        <end position="178"/>
    </location>
</feature>
<feature type="transmembrane region" description="Helical" evidence="8">
    <location>
        <begin position="190"/>
        <end position="213"/>
    </location>
</feature>
<comment type="caution">
    <text evidence="11">The sequence shown here is derived from an EMBL/GenBank/DDBJ whole genome shotgun (WGS) entry which is preliminary data.</text>
</comment>
<dbReference type="GO" id="GO:0016020">
    <property type="term" value="C:membrane"/>
    <property type="evidence" value="ECO:0007669"/>
    <property type="project" value="UniProtKB-SubCell"/>
</dbReference>
<dbReference type="PANTHER" id="PTHR48022:SF77">
    <property type="entry name" value="MAJOR FACILITATOR SUPERFAMILY (MFS) PROFILE DOMAIN-CONTAINING PROTEIN"/>
    <property type="match status" value="1"/>
</dbReference>
<feature type="signal peptide" evidence="9">
    <location>
        <begin position="1"/>
        <end position="25"/>
    </location>
</feature>
<dbReference type="Proteomes" id="UP001144673">
    <property type="component" value="Chromosome 5"/>
</dbReference>
<dbReference type="PROSITE" id="PS51257">
    <property type="entry name" value="PROKAR_LIPOPROTEIN"/>
    <property type="match status" value="1"/>
</dbReference>
<feature type="transmembrane region" description="Helical" evidence="8">
    <location>
        <begin position="375"/>
        <end position="398"/>
    </location>
</feature>
<feature type="transmembrane region" description="Helical" evidence="8">
    <location>
        <begin position="317"/>
        <end position="336"/>
    </location>
</feature>
<keyword evidence="3 7" id="KW-0813">Transport</keyword>
<evidence type="ECO:0000256" key="6">
    <source>
        <dbReference type="ARBA" id="ARBA00023136"/>
    </source>
</evidence>
<feature type="transmembrane region" description="Helical" evidence="8">
    <location>
        <begin position="96"/>
        <end position="118"/>
    </location>
</feature>
<evidence type="ECO:0000256" key="8">
    <source>
        <dbReference type="SAM" id="Phobius"/>
    </source>
</evidence>
<dbReference type="Gene3D" id="1.20.1250.20">
    <property type="entry name" value="MFS general substrate transporter like domains"/>
    <property type="match status" value="1"/>
</dbReference>
<protein>
    <recommendedName>
        <fullName evidence="10">Major facilitator superfamily (MFS) profile domain-containing protein</fullName>
    </recommendedName>
</protein>
<keyword evidence="6 8" id="KW-0472">Membrane</keyword>
<evidence type="ECO:0000256" key="2">
    <source>
        <dbReference type="ARBA" id="ARBA00010992"/>
    </source>
</evidence>
<evidence type="ECO:0000313" key="11">
    <source>
        <dbReference type="EMBL" id="KAJ4153164.1"/>
    </source>
</evidence>
<proteinExistence type="inferred from homology"/>
<dbReference type="RefSeq" id="XP_056053822.1">
    <property type="nucleotide sequence ID" value="XM_056196702.1"/>
</dbReference>
<sequence length="524" mass="57829">MAKPQSSWSLMTPMLLFSCFCLLTGDMLFGYDTASFGGILANPGFVRQFGAYNSQKKTYAFDSFHVSLLSSLPFIGKFIGCLVAGPAIEKFGHRSVFFALSVVSVIGIIVELTAAGTGVDPGHFAQFLAGRVIVYISVGLVEVNITTYQAEIVPAPFRGFVVISLQLFLNAGTVLATGVNKAFANVGDSVGWKTVTGVQFVFPVLISAFTFFIPSSPRWLLSKDREEEAVVSLRRLRTQADAFEGRCDAEVQEIKEALRGNVQKAPWADLIHGNNLRRTMIVVVYYFFQQTTGQAFVSTYQTTFYKQNGYADQSFTYPVVNSCLSLISVIPAMYLVDRFGRRITLMNSFFFQAFWMFLLAGVGQKPHKTPTEKNTIVAAFMLYAFMYNMGGASIPYLLGSEIPNAALREKTQSLGTSWNVLWGFATNYSIPYIIAKINFQVGWVFGSIALLALIFTIFVLPETKGASLEEMDAIFEVAFNPFRPNNIHAKSRLGHPQRDGGLPVPMSKNDDIGSKDAWVEAAHV</sequence>
<accession>A0A9W8QEF9</accession>
<dbReference type="EMBL" id="JAJHUN010000008">
    <property type="protein sequence ID" value="KAJ4153164.1"/>
    <property type="molecule type" value="Genomic_DNA"/>
</dbReference>
<feature type="transmembrane region" description="Helical" evidence="8">
    <location>
        <begin position="418"/>
        <end position="435"/>
    </location>
</feature>
<evidence type="ECO:0000256" key="4">
    <source>
        <dbReference type="ARBA" id="ARBA00022692"/>
    </source>
</evidence>
<feature type="transmembrane region" description="Helical" evidence="8">
    <location>
        <begin position="279"/>
        <end position="297"/>
    </location>
</feature>
<reference evidence="11" key="1">
    <citation type="journal article" date="2023" name="Access Microbiol">
        <title>De-novo genome assembly for Akanthomyces muscarius, a biocontrol agent of insect agricultural pests.</title>
        <authorList>
            <person name="Erdos Z."/>
            <person name="Studholme D.J."/>
            <person name="Raymond B."/>
            <person name="Sharma M."/>
        </authorList>
    </citation>
    <scope>NUCLEOTIDE SEQUENCE</scope>
    <source>
        <strain evidence="11">Ve6</strain>
    </source>
</reference>
<dbReference type="PROSITE" id="PS50850">
    <property type="entry name" value="MFS"/>
    <property type="match status" value="1"/>
</dbReference>
<comment type="similarity">
    <text evidence="2 7">Belongs to the major facilitator superfamily. Sugar transporter (TC 2.A.1.1) family.</text>
</comment>
<dbReference type="AlphaFoldDB" id="A0A9W8QEF9"/>
<evidence type="ECO:0000256" key="5">
    <source>
        <dbReference type="ARBA" id="ARBA00022989"/>
    </source>
</evidence>
<evidence type="ECO:0000256" key="3">
    <source>
        <dbReference type="ARBA" id="ARBA00022448"/>
    </source>
</evidence>
<feature type="transmembrane region" description="Helical" evidence="8">
    <location>
        <begin position="441"/>
        <end position="461"/>
    </location>
</feature>
<dbReference type="InterPro" id="IPR005829">
    <property type="entry name" value="Sugar_transporter_CS"/>
</dbReference>
<evidence type="ECO:0000313" key="12">
    <source>
        <dbReference type="Proteomes" id="UP001144673"/>
    </source>
</evidence>
<evidence type="ECO:0000259" key="10">
    <source>
        <dbReference type="PROSITE" id="PS50850"/>
    </source>
</evidence>
<gene>
    <name evidence="11" type="ORF">LMH87_009665</name>
</gene>
<feature type="chain" id="PRO_5040941993" description="Major facilitator superfamily (MFS) profile domain-containing protein" evidence="9">
    <location>
        <begin position="26"/>
        <end position="524"/>
    </location>
</feature>
<feature type="domain" description="Major facilitator superfamily (MFS) profile" evidence="10">
    <location>
        <begin position="18"/>
        <end position="464"/>
    </location>
</feature>
<dbReference type="InterPro" id="IPR005828">
    <property type="entry name" value="MFS_sugar_transport-like"/>
</dbReference>
<comment type="subcellular location">
    <subcellularLocation>
        <location evidence="1">Membrane</location>
        <topology evidence="1">Multi-pass membrane protein</topology>
    </subcellularLocation>
</comment>
<evidence type="ECO:0000256" key="1">
    <source>
        <dbReference type="ARBA" id="ARBA00004141"/>
    </source>
</evidence>
<dbReference type="PROSITE" id="PS00216">
    <property type="entry name" value="SUGAR_TRANSPORT_1"/>
    <property type="match status" value="1"/>
</dbReference>